<feature type="domain" description="Peptidase M13 N-terminal" evidence="10">
    <location>
        <begin position="42"/>
        <end position="419"/>
    </location>
</feature>
<keyword evidence="5" id="KW-0378">Hydrolase</keyword>
<proteinExistence type="inferred from homology"/>
<evidence type="ECO:0000313" key="11">
    <source>
        <dbReference type="EMBL" id="MBH9554284.1"/>
    </source>
</evidence>
<dbReference type="InterPro" id="IPR000718">
    <property type="entry name" value="Peptidase_M13"/>
</dbReference>
<evidence type="ECO:0000256" key="4">
    <source>
        <dbReference type="ARBA" id="ARBA00022723"/>
    </source>
</evidence>
<dbReference type="GO" id="GO:0005886">
    <property type="term" value="C:plasma membrane"/>
    <property type="evidence" value="ECO:0007669"/>
    <property type="project" value="TreeGrafter"/>
</dbReference>
<keyword evidence="4" id="KW-0479">Metal-binding</keyword>
<evidence type="ECO:0000256" key="2">
    <source>
        <dbReference type="ARBA" id="ARBA00007357"/>
    </source>
</evidence>
<evidence type="ECO:0000256" key="3">
    <source>
        <dbReference type="ARBA" id="ARBA00022670"/>
    </source>
</evidence>
<feature type="signal peptide" evidence="8">
    <location>
        <begin position="1"/>
        <end position="16"/>
    </location>
</feature>
<dbReference type="Proteomes" id="UP000620139">
    <property type="component" value="Unassembled WGS sequence"/>
</dbReference>
<dbReference type="PANTHER" id="PTHR11733">
    <property type="entry name" value="ZINC METALLOPROTEASE FAMILY M13 NEPRILYSIN-RELATED"/>
    <property type="match status" value="1"/>
</dbReference>
<name>A0A931NF16_9BURK</name>
<accession>A0A931NF16</accession>
<dbReference type="Pfam" id="PF05649">
    <property type="entry name" value="Peptidase_M13_N"/>
    <property type="match status" value="1"/>
</dbReference>
<evidence type="ECO:0000259" key="10">
    <source>
        <dbReference type="Pfam" id="PF05649"/>
    </source>
</evidence>
<dbReference type="PANTHER" id="PTHR11733:SF167">
    <property type="entry name" value="FI17812P1-RELATED"/>
    <property type="match status" value="1"/>
</dbReference>
<comment type="caution">
    <text evidence="11">The sequence shown here is derived from an EMBL/GenBank/DDBJ whole genome shotgun (WGS) entry which is preliminary data.</text>
</comment>
<evidence type="ECO:0000256" key="7">
    <source>
        <dbReference type="ARBA" id="ARBA00023049"/>
    </source>
</evidence>
<evidence type="ECO:0000259" key="9">
    <source>
        <dbReference type="Pfam" id="PF01431"/>
    </source>
</evidence>
<evidence type="ECO:0000256" key="1">
    <source>
        <dbReference type="ARBA" id="ARBA00001947"/>
    </source>
</evidence>
<dbReference type="Pfam" id="PF01431">
    <property type="entry name" value="Peptidase_M13"/>
    <property type="match status" value="1"/>
</dbReference>
<dbReference type="AlphaFoldDB" id="A0A931NF16"/>
<evidence type="ECO:0000313" key="12">
    <source>
        <dbReference type="Proteomes" id="UP000620139"/>
    </source>
</evidence>
<gene>
    <name evidence="11" type="ORF">I7X43_15690</name>
</gene>
<dbReference type="EMBL" id="JAEDAL010000011">
    <property type="protein sequence ID" value="MBH9554284.1"/>
    <property type="molecule type" value="Genomic_DNA"/>
</dbReference>
<keyword evidence="3" id="KW-0645">Protease</keyword>
<keyword evidence="12" id="KW-1185">Reference proteome</keyword>
<feature type="domain" description="Peptidase M13 C-terminal" evidence="9">
    <location>
        <begin position="471"/>
        <end position="670"/>
    </location>
</feature>
<evidence type="ECO:0000256" key="5">
    <source>
        <dbReference type="ARBA" id="ARBA00022801"/>
    </source>
</evidence>
<dbReference type="SUPFAM" id="SSF55486">
    <property type="entry name" value="Metalloproteases ('zincins'), catalytic domain"/>
    <property type="match status" value="1"/>
</dbReference>
<sequence length="675" mass="74450">MLASAVVAGLSAPALAAEETPLKSLPYTPSLDVSAMDRTVDPCEDLYQYACGGWMKNNPIPADEARWGVYSKAANENQRYLWGLLSELSAAPQPAQLGRYFGACMDEAALESAGLQGLKAPLEAIAALNDRRQLPALLAQLHRSGAMGRAFFSFASGQDFNDATQVIAFVGAGGLGLPERDAYFRSDKGSVDVRKAYVAHIQRSLVMMGLSAAEAARAAQQVLKAETALARVTFKPEERRDPYKTANRMTLAQLQALTPGFDWAAYRSALGAPAELPVVNVTEPRFLKAWGQMAQTLPLAELQTLLRWQLISSTAPYLNKAWQEEHHAFYGKTLQGVPQLKPRWKTCVQLADAQLGEALGQEFVARNFSPELKAAVIKMTDQIKGVMARRVDQLDWMGPETKAKAKEKLASMVNKVGYPDRWRDYSAYEVRGGDFLGNVQRGAAFEVARDLAKIGKPLDRGEWGMTPQTVNAYYNAQMNDINFPAAVLQPPLYDAKMDDAPNYGNTGGTIGHELIHGFDDEGRQFDAQGRLKDWWTRKDAKAFEQRASCVAQQYAQYTVVDKLKINSKLTLGEDLADLGGLVLALEAWKQQVAAMKLAPQDGLTPDQRFFVGFAQWDCSHARDEYARMHARTDPHSPGRYRINGVAVNMPEYAQAFACKPGQKMVKKPADVCKVW</sequence>
<evidence type="ECO:0000256" key="8">
    <source>
        <dbReference type="SAM" id="SignalP"/>
    </source>
</evidence>
<dbReference type="InterPro" id="IPR018497">
    <property type="entry name" value="Peptidase_M13_C"/>
</dbReference>
<dbReference type="InterPro" id="IPR042089">
    <property type="entry name" value="Peptidase_M13_dom_2"/>
</dbReference>
<dbReference type="GO" id="GO:0004222">
    <property type="term" value="F:metalloendopeptidase activity"/>
    <property type="evidence" value="ECO:0007669"/>
    <property type="project" value="InterPro"/>
</dbReference>
<dbReference type="InterPro" id="IPR008753">
    <property type="entry name" value="Peptidase_M13_N"/>
</dbReference>
<dbReference type="PRINTS" id="PR00786">
    <property type="entry name" value="NEPRILYSIN"/>
</dbReference>
<reference evidence="11" key="1">
    <citation type="submission" date="2020-12" db="EMBL/GenBank/DDBJ databases">
        <title>The genome sequence of Inhella sp. 4Y17.</title>
        <authorList>
            <person name="Liu Y."/>
        </authorList>
    </citation>
    <scope>NUCLEOTIDE SEQUENCE</scope>
    <source>
        <strain evidence="11">4Y10</strain>
    </source>
</reference>
<feature type="chain" id="PRO_5037449971" evidence="8">
    <location>
        <begin position="17"/>
        <end position="675"/>
    </location>
</feature>
<dbReference type="Gene3D" id="3.40.390.10">
    <property type="entry name" value="Collagenase (Catalytic Domain)"/>
    <property type="match status" value="1"/>
</dbReference>
<dbReference type="GO" id="GO:0046872">
    <property type="term" value="F:metal ion binding"/>
    <property type="evidence" value="ECO:0007669"/>
    <property type="project" value="UniProtKB-KW"/>
</dbReference>
<dbReference type="Gene3D" id="1.10.1380.10">
    <property type="entry name" value="Neutral endopeptidase , domain2"/>
    <property type="match status" value="1"/>
</dbReference>
<keyword evidence="8" id="KW-0732">Signal</keyword>
<comment type="similarity">
    <text evidence="2">Belongs to the peptidase M13 family.</text>
</comment>
<keyword evidence="7" id="KW-0482">Metalloprotease</keyword>
<comment type="cofactor">
    <cofactor evidence="1">
        <name>Zn(2+)</name>
        <dbReference type="ChEBI" id="CHEBI:29105"/>
    </cofactor>
</comment>
<protein>
    <submittedName>
        <fullName evidence="11">M13 family metallopeptidase</fullName>
    </submittedName>
</protein>
<dbReference type="CDD" id="cd08662">
    <property type="entry name" value="M13"/>
    <property type="match status" value="1"/>
</dbReference>
<keyword evidence="6" id="KW-0862">Zinc</keyword>
<evidence type="ECO:0000256" key="6">
    <source>
        <dbReference type="ARBA" id="ARBA00022833"/>
    </source>
</evidence>
<organism evidence="11 12">
    <name type="scientific">Inhella gelatinilytica</name>
    <dbReference type="NCBI Taxonomy" id="2795030"/>
    <lineage>
        <taxon>Bacteria</taxon>
        <taxon>Pseudomonadati</taxon>
        <taxon>Pseudomonadota</taxon>
        <taxon>Betaproteobacteria</taxon>
        <taxon>Burkholderiales</taxon>
        <taxon>Sphaerotilaceae</taxon>
        <taxon>Inhella</taxon>
    </lineage>
</organism>
<dbReference type="InterPro" id="IPR024079">
    <property type="entry name" value="MetalloPept_cat_dom_sf"/>
</dbReference>
<dbReference type="GO" id="GO:0016485">
    <property type="term" value="P:protein processing"/>
    <property type="evidence" value="ECO:0007669"/>
    <property type="project" value="TreeGrafter"/>
</dbReference>
<dbReference type="PROSITE" id="PS51885">
    <property type="entry name" value="NEPRILYSIN"/>
    <property type="match status" value="1"/>
</dbReference>